<accession>A0A3M2LW31</accession>
<dbReference type="EMBL" id="RFFG01000040">
    <property type="protein sequence ID" value="RMI41691.1"/>
    <property type="molecule type" value="Genomic_DNA"/>
</dbReference>
<sequence>MVEFFGDPLDAAKGNVPGWSQVDKGIEHYQNEDYTSIAGDIADLGYTGFTAWMDPLGALVGAGVGFLVDVIKPLHDMLTWVTGDDGAISEHRQEWDGVAKSLVSLADQMGTDLAKDLETWTGPASEAGKARIDEFIQGTRDTANAIGDIKGLLALTASLCDTAMSLIKDLISQFVEWLIITWLAAQAAAIPTLGASEAVAAGATTAEAAVATSRGARIVQRVLSVFRKMADVVRRVITKLKALRNSAVWKLTGKGGNQTLGPRGLGRDLVSDGRDARRALGGANGARTPFSYDPKDGAIAAGTKIVTGIGQSEQDDHSNVPPAGEINRKLNLGA</sequence>
<comment type="caution">
    <text evidence="2">The sequence shown here is derived from an EMBL/GenBank/DDBJ whole genome shotgun (WGS) entry which is preliminary data.</text>
</comment>
<reference evidence="2 3" key="1">
    <citation type="submission" date="2018-10" db="EMBL/GenBank/DDBJ databases">
        <title>Isolation from soil.</title>
        <authorList>
            <person name="Hu J."/>
        </authorList>
    </citation>
    <scope>NUCLEOTIDE SEQUENCE [LARGE SCALE GENOMIC DNA]</scope>
    <source>
        <strain evidence="2 3">NEAU-Ht49</strain>
    </source>
</reference>
<keyword evidence="3" id="KW-1185">Reference proteome</keyword>
<dbReference type="Proteomes" id="UP000282674">
    <property type="component" value="Unassembled WGS sequence"/>
</dbReference>
<gene>
    <name evidence="2" type="ORF">EBO15_22230</name>
</gene>
<name>A0A3M2LW31_9ACTN</name>
<dbReference type="InterPro" id="IPR036689">
    <property type="entry name" value="ESAT-6-like_sf"/>
</dbReference>
<evidence type="ECO:0008006" key="4">
    <source>
        <dbReference type="Google" id="ProtNLM"/>
    </source>
</evidence>
<dbReference type="RefSeq" id="WP_122196353.1">
    <property type="nucleotide sequence ID" value="NZ_JBHSKC010000011.1"/>
</dbReference>
<organism evidence="2 3">
    <name type="scientific">Actinomadura harenae</name>
    <dbReference type="NCBI Taxonomy" id="2483351"/>
    <lineage>
        <taxon>Bacteria</taxon>
        <taxon>Bacillati</taxon>
        <taxon>Actinomycetota</taxon>
        <taxon>Actinomycetes</taxon>
        <taxon>Streptosporangiales</taxon>
        <taxon>Thermomonosporaceae</taxon>
        <taxon>Actinomadura</taxon>
    </lineage>
</organism>
<evidence type="ECO:0000256" key="1">
    <source>
        <dbReference type="SAM" id="MobiDB-lite"/>
    </source>
</evidence>
<feature type="region of interest" description="Disordered" evidence="1">
    <location>
        <begin position="311"/>
        <end position="334"/>
    </location>
</feature>
<protein>
    <recommendedName>
        <fullName evidence="4">WXG100 family type VII secretion target</fullName>
    </recommendedName>
</protein>
<proteinExistence type="predicted"/>
<dbReference type="SUPFAM" id="SSF140453">
    <property type="entry name" value="EsxAB dimer-like"/>
    <property type="match status" value="1"/>
</dbReference>
<dbReference type="OrthoDB" id="5180306at2"/>
<dbReference type="AlphaFoldDB" id="A0A3M2LW31"/>
<evidence type="ECO:0000313" key="2">
    <source>
        <dbReference type="EMBL" id="RMI41691.1"/>
    </source>
</evidence>
<evidence type="ECO:0000313" key="3">
    <source>
        <dbReference type="Proteomes" id="UP000282674"/>
    </source>
</evidence>